<dbReference type="SUPFAM" id="SSF55116">
    <property type="entry name" value="Formiminotransferase domain of formiminotransferase-cyclodeaminase"/>
    <property type="match status" value="1"/>
</dbReference>
<sequence length="290" mass="32035">MYTHITQQVSEVTSRLICGALEEIDLNGEHGSVKQDARHPFVGLVDHVSVMPMMDSSQSCDSLIREAAARVAREIGAEMSQANLVNVHYYGAACPDNTPLATVRRKNTAFFRSGGAVQAKSDGTKPDSGGDSSRTSTTKGDSIVGVPQHFVENFNVRLTSNVSFQMAKTLTEHLRGRNNGVAGVEALTLPYIRNDGKVYEVACNLTNPSQGNADDIKSYVVEWVETQRRRAAEKRAFDKAEGYKFYVEDAYRVGTTEHQCREVLFGNKTTKDWLDHDEGVQDRFRSCFGG</sequence>
<reference evidence="3 4" key="1">
    <citation type="journal article" date="2012" name="Genome Biol.">
        <title>Genome and low-iron response of an oceanic diatom adapted to chronic iron limitation.</title>
        <authorList>
            <person name="Lommer M."/>
            <person name="Specht M."/>
            <person name="Roy A.S."/>
            <person name="Kraemer L."/>
            <person name="Andreson R."/>
            <person name="Gutowska M.A."/>
            <person name="Wolf J."/>
            <person name="Bergner S.V."/>
            <person name="Schilhabel M.B."/>
            <person name="Klostermeier U.C."/>
            <person name="Beiko R.G."/>
            <person name="Rosenstiel P."/>
            <person name="Hippler M."/>
            <person name="Laroche J."/>
        </authorList>
    </citation>
    <scope>NUCLEOTIDE SEQUENCE [LARGE SCALE GENOMIC DNA]</scope>
    <source>
        <strain evidence="3 4">CCMP1005</strain>
    </source>
</reference>
<evidence type="ECO:0000256" key="1">
    <source>
        <dbReference type="SAM" id="MobiDB-lite"/>
    </source>
</evidence>
<gene>
    <name evidence="3" type="ORF">THAOC_21576</name>
</gene>
<dbReference type="GO" id="GO:0016740">
    <property type="term" value="F:transferase activity"/>
    <property type="evidence" value="ECO:0007669"/>
    <property type="project" value="InterPro"/>
</dbReference>
<dbReference type="EMBL" id="AGNL01025614">
    <property type="protein sequence ID" value="EJK58314.1"/>
    <property type="molecule type" value="Genomic_DNA"/>
</dbReference>
<dbReference type="InterPro" id="IPR037064">
    <property type="entry name" value="Formiminotransferase_N_sf"/>
</dbReference>
<feature type="region of interest" description="Disordered" evidence="1">
    <location>
        <begin position="114"/>
        <end position="142"/>
    </location>
</feature>
<evidence type="ECO:0000313" key="4">
    <source>
        <dbReference type="Proteomes" id="UP000266841"/>
    </source>
</evidence>
<comment type="caution">
    <text evidence="3">The sequence shown here is derived from an EMBL/GenBank/DDBJ whole genome shotgun (WGS) entry which is preliminary data.</text>
</comment>
<protein>
    <recommendedName>
        <fullName evidence="2">Formiminotransferase N-terminal subdomain domain-containing protein</fullName>
    </recommendedName>
</protein>
<dbReference type="OMA" id="VNVHYYG"/>
<proteinExistence type="predicted"/>
<dbReference type="eggNOG" id="ENOG502RWB8">
    <property type="taxonomic scope" value="Eukaryota"/>
</dbReference>
<evidence type="ECO:0000259" key="2">
    <source>
        <dbReference type="SMART" id="SM01222"/>
    </source>
</evidence>
<feature type="domain" description="Formiminotransferase N-terminal subdomain" evidence="2">
    <location>
        <begin position="1"/>
        <end position="148"/>
    </location>
</feature>
<dbReference type="Pfam" id="PF07837">
    <property type="entry name" value="FTCD_N"/>
    <property type="match status" value="1"/>
</dbReference>
<dbReference type="GO" id="GO:0005542">
    <property type="term" value="F:folic acid binding"/>
    <property type="evidence" value="ECO:0007669"/>
    <property type="project" value="InterPro"/>
</dbReference>
<dbReference type="InterPro" id="IPR012886">
    <property type="entry name" value="Formiminotransferase_N"/>
</dbReference>
<dbReference type="PANTHER" id="PTHR12234">
    <property type="entry name" value="FORMIMINOTRANSFERASE-CYCLODEAMINASE"/>
    <property type="match status" value="1"/>
</dbReference>
<dbReference type="InterPro" id="IPR022384">
    <property type="entry name" value="FormiminoTrfase_cat_dom_sf"/>
</dbReference>
<dbReference type="Proteomes" id="UP000266841">
    <property type="component" value="Unassembled WGS sequence"/>
</dbReference>
<dbReference type="InterPro" id="IPR051623">
    <property type="entry name" value="FTCD"/>
</dbReference>
<name>K0S0T3_THAOC</name>
<feature type="compositionally biased region" description="Low complexity" evidence="1">
    <location>
        <begin position="127"/>
        <end position="142"/>
    </location>
</feature>
<dbReference type="SMART" id="SM01222">
    <property type="entry name" value="FTCD_N"/>
    <property type="match status" value="1"/>
</dbReference>
<dbReference type="AlphaFoldDB" id="K0S0T3"/>
<accession>K0S0T3</accession>
<keyword evidence="4" id="KW-1185">Reference proteome</keyword>
<dbReference type="PANTHER" id="PTHR12234:SF1">
    <property type="entry name" value="FORMIMINOTRANSFERASE N-TERMINAL SUBDOMAIN-CONTAINING PROTEIN"/>
    <property type="match status" value="1"/>
</dbReference>
<evidence type="ECO:0000313" key="3">
    <source>
        <dbReference type="EMBL" id="EJK58314.1"/>
    </source>
</evidence>
<dbReference type="Gene3D" id="3.30.990.10">
    <property type="entry name" value="Formiminotransferase, N-terminal subdomain"/>
    <property type="match status" value="1"/>
</dbReference>
<dbReference type="OrthoDB" id="48036at2759"/>
<organism evidence="3 4">
    <name type="scientific">Thalassiosira oceanica</name>
    <name type="common">Marine diatom</name>
    <dbReference type="NCBI Taxonomy" id="159749"/>
    <lineage>
        <taxon>Eukaryota</taxon>
        <taxon>Sar</taxon>
        <taxon>Stramenopiles</taxon>
        <taxon>Ochrophyta</taxon>
        <taxon>Bacillariophyta</taxon>
        <taxon>Coscinodiscophyceae</taxon>
        <taxon>Thalassiosirophycidae</taxon>
        <taxon>Thalassiosirales</taxon>
        <taxon>Thalassiosiraceae</taxon>
        <taxon>Thalassiosira</taxon>
    </lineage>
</organism>